<dbReference type="EMBL" id="PYAX01000003">
    <property type="protein sequence ID" value="PSL56923.1"/>
    <property type="molecule type" value="Genomic_DNA"/>
</dbReference>
<name>A0A2P8IEP7_SACCR</name>
<accession>A0A2P8IEP7</accession>
<protein>
    <submittedName>
        <fullName evidence="1">Uncharacterized protein</fullName>
    </submittedName>
</protein>
<evidence type="ECO:0000313" key="1">
    <source>
        <dbReference type="EMBL" id="PSL56923.1"/>
    </source>
</evidence>
<gene>
    <name evidence="1" type="ORF">B0I31_103683</name>
</gene>
<keyword evidence="2" id="KW-1185">Reference proteome</keyword>
<dbReference type="RefSeq" id="WP_281262288.1">
    <property type="nucleotide sequence ID" value="NZ_PYAX01000003.1"/>
</dbReference>
<dbReference type="AlphaFoldDB" id="A0A2P8IEP7"/>
<dbReference type="Proteomes" id="UP000241118">
    <property type="component" value="Unassembled WGS sequence"/>
</dbReference>
<sequence length="43" mass="4328">MFVGECSEVLGVTNGVTLVLGEALGQLLGKLTEGLAALEARPA</sequence>
<organism evidence="1 2">
    <name type="scientific">Saccharothrix carnea</name>
    <dbReference type="NCBI Taxonomy" id="1280637"/>
    <lineage>
        <taxon>Bacteria</taxon>
        <taxon>Bacillati</taxon>
        <taxon>Actinomycetota</taxon>
        <taxon>Actinomycetes</taxon>
        <taxon>Pseudonocardiales</taxon>
        <taxon>Pseudonocardiaceae</taxon>
        <taxon>Saccharothrix</taxon>
    </lineage>
</organism>
<proteinExistence type="predicted"/>
<evidence type="ECO:0000313" key="2">
    <source>
        <dbReference type="Proteomes" id="UP000241118"/>
    </source>
</evidence>
<reference evidence="1 2" key="1">
    <citation type="submission" date="2018-03" db="EMBL/GenBank/DDBJ databases">
        <title>Genomic Encyclopedia of Type Strains, Phase III (KMG-III): the genomes of soil and plant-associated and newly described type strains.</title>
        <authorList>
            <person name="Whitman W."/>
        </authorList>
    </citation>
    <scope>NUCLEOTIDE SEQUENCE [LARGE SCALE GENOMIC DNA]</scope>
    <source>
        <strain evidence="1 2">CGMCC 4.7097</strain>
    </source>
</reference>
<comment type="caution">
    <text evidence="1">The sequence shown here is derived from an EMBL/GenBank/DDBJ whole genome shotgun (WGS) entry which is preliminary data.</text>
</comment>